<dbReference type="Proteomes" id="UP001066276">
    <property type="component" value="Chromosome 2_1"/>
</dbReference>
<evidence type="ECO:0000313" key="2">
    <source>
        <dbReference type="Proteomes" id="UP001066276"/>
    </source>
</evidence>
<sequence>MRASWRSCEEKEQRMDYGACRHHCSGMRPEAHRLAWSGVPYHRLPHVDAGLRKNAPIRDLRPEHTEFTQVSNGCSLRTDATQMVGADTQ</sequence>
<protein>
    <submittedName>
        <fullName evidence="1">Uncharacterized protein</fullName>
    </submittedName>
</protein>
<organism evidence="1 2">
    <name type="scientific">Pleurodeles waltl</name>
    <name type="common">Iberian ribbed newt</name>
    <dbReference type="NCBI Taxonomy" id="8319"/>
    <lineage>
        <taxon>Eukaryota</taxon>
        <taxon>Metazoa</taxon>
        <taxon>Chordata</taxon>
        <taxon>Craniata</taxon>
        <taxon>Vertebrata</taxon>
        <taxon>Euteleostomi</taxon>
        <taxon>Amphibia</taxon>
        <taxon>Batrachia</taxon>
        <taxon>Caudata</taxon>
        <taxon>Salamandroidea</taxon>
        <taxon>Salamandridae</taxon>
        <taxon>Pleurodelinae</taxon>
        <taxon>Pleurodeles</taxon>
    </lineage>
</organism>
<accession>A0AAV7VPL4</accession>
<dbReference type="EMBL" id="JANPWB010000003">
    <property type="protein sequence ID" value="KAJ1202591.1"/>
    <property type="molecule type" value="Genomic_DNA"/>
</dbReference>
<dbReference type="AlphaFoldDB" id="A0AAV7VPL4"/>
<evidence type="ECO:0000313" key="1">
    <source>
        <dbReference type="EMBL" id="KAJ1202591.1"/>
    </source>
</evidence>
<name>A0AAV7VPL4_PLEWA</name>
<comment type="caution">
    <text evidence="1">The sequence shown here is derived from an EMBL/GenBank/DDBJ whole genome shotgun (WGS) entry which is preliminary data.</text>
</comment>
<gene>
    <name evidence="1" type="ORF">NDU88_006388</name>
</gene>
<reference evidence="1" key="1">
    <citation type="journal article" date="2022" name="bioRxiv">
        <title>Sequencing and chromosome-scale assembly of the giantPleurodeles waltlgenome.</title>
        <authorList>
            <person name="Brown T."/>
            <person name="Elewa A."/>
            <person name="Iarovenko S."/>
            <person name="Subramanian E."/>
            <person name="Araus A.J."/>
            <person name="Petzold A."/>
            <person name="Susuki M."/>
            <person name="Suzuki K.-i.T."/>
            <person name="Hayashi T."/>
            <person name="Toyoda A."/>
            <person name="Oliveira C."/>
            <person name="Osipova E."/>
            <person name="Leigh N.D."/>
            <person name="Simon A."/>
            <person name="Yun M.H."/>
        </authorList>
    </citation>
    <scope>NUCLEOTIDE SEQUENCE</scope>
    <source>
        <strain evidence="1">20211129_DDA</strain>
        <tissue evidence="1">Liver</tissue>
    </source>
</reference>
<keyword evidence="2" id="KW-1185">Reference proteome</keyword>
<proteinExistence type="predicted"/>